<dbReference type="HOGENOM" id="CLU_928754_0_0_1"/>
<dbReference type="Proteomes" id="UP000011115">
    <property type="component" value="Unassembled WGS sequence"/>
</dbReference>
<evidence type="ECO:0000313" key="2">
    <source>
        <dbReference type="Proteomes" id="UP000011115"/>
    </source>
</evidence>
<reference evidence="1" key="2">
    <citation type="submission" date="2015-06" db="UniProtKB">
        <authorList>
            <consortium name="EnsemblPlants"/>
        </authorList>
    </citation>
    <scope>IDENTIFICATION</scope>
    <source>
        <strain evidence="1">DM1-3 516 R44</strain>
    </source>
</reference>
<dbReference type="Gramene" id="PGSC0003DMT400094938">
    <property type="protein sequence ID" value="PGSC0003DMT400094938"/>
    <property type="gene ID" value="PGSC0003DMG400044509"/>
</dbReference>
<organism evidence="1 2">
    <name type="scientific">Solanum tuberosum</name>
    <name type="common">Potato</name>
    <dbReference type="NCBI Taxonomy" id="4113"/>
    <lineage>
        <taxon>Eukaryota</taxon>
        <taxon>Viridiplantae</taxon>
        <taxon>Streptophyta</taxon>
        <taxon>Embryophyta</taxon>
        <taxon>Tracheophyta</taxon>
        <taxon>Spermatophyta</taxon>
        <taxon>Magnoliopsida</taxon>
        <taxon>eudicotyledons</taxon>
        <taxon>Gunneridae</taxon>
        <taxon>Pentapetalae</taxon>
        <taxon>asterids</taxon>
        <taxon>lamiids</taxon>
        <taxon>Solanales</taxon>
        <taxon>Solanaceae</taxon>
        <taxon>Solanoideae</taxon>
        <taxon>Solaneae</taxon>
        <taxon>Solanum</taxon>
    </lineage>
</organism>
<dbReference type="PaxDb" id="4113-PGSC0003DMT400094938"/>
<evidence type="ECO:0000313" key="1">
    <source>
        <dbReference type="EnsemblPlants" id="PGSC0003DMT400094938"/>
    </source>
</evidence>
<sequence>MVDEELCQQRVRERVARASSSAPVAEVQPILREVVSTFDGAERLLESTTEGAMIDDVGTSEGAPTVGQRVPGNRTPLLVEDSPALCATAWSTRRTVTGRNTFVVHNTTDNSADDIREEMAQIRTEFGLVLKHVSGGAKKVSAVNYVTRTLPPVEECYYEEDAYVVNDQTGVSDQMPKDPTRKISAKVKETKVGTMEITTEKITISCVKLTNPRGNIGALGPSQLLEPVELESLHHLSICSEAWEEERQDAQGSQEVSKLAMILLHEGWQLRELWWTWVEIKPKSHLFGKLKATLLQAQKN</sequence>
<accession>M1DV75</accession>
<name>M1DV75_SOLTU</name>
<reference evidence="2" key="1">
    <citation type="journal article" date="2011" name="Nature">
        <title>Genome sequence and analysis of the tuber crop potato.</title>
        <authorList>
            <consortium name="The Potato Genome Sequencing Consortium"/>
        </authorList>
    </citation>
    <scope>NUCLEOTIDE SEQUENCE [LARGE SCALE GENOMIC DNA]</scope>
    <source>
        <strain evidence="2">cv. DM1-3 516 R44</strain>
    </source>
</reference>
<dbReference type="EnsemblPlants" id="PGSC0003DMT400094938">
    <property type="protein sequence ID" value="PGSC0003DMT400094938"/>
    <property type="gene ID" value="PGSC0003DMG400044509"/>
</dbReference>
<keyword evidence="2" id="KW-1185">Reference proteome</keyword>
<dbReference type="InParanoid" id="M1DV75"/>
<proteinExistence type="predicted"/>
<dbReference type="AlphaFoldDB" id="M1DV75"/>
<protein>
    <submittedName>
        <fullName evidence="1">Integrase core domain containing protein</fullName>
    </submittedName>
</protein>